<keyword evidence="2" id="KW-1134">Transmembrane beta strand</keyword>
<dbReference type="PANTHER" id="PTHR30026:SF20">
    <property type="entry name" value="OUTER MEMBRANE PROTEIN TOLC"/>
    <property type="match status" value="1"/>
</dbReference>
<evidence type="ECO:0000256" key="5">
    <source>
        <dbReference type="ARBA" id="ARBA00023237"/>
    </source>
</evidence>
<proteinExistence type="predicted"/>
<comment type="subcellular location">
    <subcellularLocation>
        <location evidence="1">Cell outer membrane</location>
    </subcellularLocation>
</comment>
<evidence type="ECO:0000256" key="1">
    <source>
        <dbReference type="ARBA" id="ARBA00004442"/>
    </source>
</evidence>
<dbReference type="GO" id="GO:0015562">
    <property type="term" value="F:efflux transmembrane transporter activity"/>
    <property type="evidence" value="ECO:0007669"/>
    <property type="project" value="InterPro"/>
</dbReference>
<keyword evidence="7" id="KW-1185">Reference proteome</keyword>
<sequence>MKGFLIILIGLVTSTMVSQETITLQECYDLATVNYPLAKQSILLEAQNQLEQEVVSAAKLPQLSFDAQATYQSDVIEVPIPNSSIEPLNKDQYRATLSVNQLIYNGGATEASLNVKSSQLKTKQKQVEVNLYQLKQHINQLYFSILLAQETDLLLQSKQTLLEVKLSEVISGIKYGVLLPASDKVLEVELIKINQQLKDVESNKATLIETLSSIIGQQLDASTTFQNTLAEIITTTELTRPELDLFQLKKDEIESNEALIAKQNSPKLLGFATGGYGNPGLNMLDNSFQTFYTVGVKLNWNVFDWNSNKKQRESLSITKDIIDTETETFKLNTNTELNQQYNDIEKIEAFVISDLEIINLRKEVLKSADSQLKNGVITSSAYITELTDLYEDENTLIKHKIQLQLAKANYNVIKGQP</sequence>
<evidence type="ECO:0000313" key="7">
    <source>
        <dbReference type="Proteomes" id="UP000662373"/>
    </source>
</evidence>
<name>A0A934KLJ5_9FLAO</name>
<evidence type="ECO:0000256" key="3">
    <source>
        <dbReference type="ARBA" id="ARBA00022692"/>
    </source>
</evidence>
<evidence type="ECO:0000256" key="2">
    <source>
        <dbReference type="ARBA" id="ARBA00022452"/>
    </source>
</evidence>
<evidence type="ECO:0000313" key="6">
    <source>
        <dbReference type="EMBL" id="MBJ7881392.1"/>
    </source>
</evidence>
<dbReference type="GO" id="GO:0009279">
    <property type="term" value="C:cell outer membrane"/>
    <property type="evidence" value="ECO:0007669"/>
    <property type="project" value="UniProtKB-SubCell"/>
</dbReference>
<dbReference type="Proteomes" id="UP000662373">
    <property type="component" value="Unassembled WGS sequence"/>
</dbReference>
<dbReference type="Gene3D" id="1.20.1600.10">
    <property type="entry name" value="Outer membrane efflux proteins (OEP)"/>
    <property type="match status" value="1"/>
</dbReference>
<gene>
    <name evidence="6" type="ORF">JEM65_12125</name>
</gene>
<dbReference type="AlphaFoldDB" id="A0A934KLJ5"/>
<dbReference type="InterPro" id="IPR051906">
    <property type="entry name" value="TolC-like"/>
</dbReference>
<organism evidence="6 7">
    <name type="scientific">Gelidibacter salicanalis</name>
    <dbReference type="NCBI Taxonomy" id="291193"/>
    <lineage>
        <taxon>Bacteria</taxon>
        <taxon>Pseudomonadati</taxon>
        <taxon>Bacteroidota</taxon>
        <taxon>Flavobacteriia</taxon>
        <taxon>Flavobacteriales</taxon>
        <taxon>Flavobacteriaceae</taxon>
        <taxon>Gelidibacter</taxon>
    </lineage>
</organism>
<dbReference type="SUPFAM" id="SSF56954">
    <property type="entry name" value="Outer membrane efflux proteins (OEP)"/>
    <property type="match status" value="1"/>
</dbReference>
<accession>A0A934KLJ5</accession>
<dbReference type="RefSeq" id="WP_199599861.1">
    <property type="nucleotide sequence ID" value="NZ_JAEHJZ010000029.1"/>
</dbReference>
<comment type="caution">
    <text evidence="6">The sequence shown here is derived from an EMBL/GenBank/DDBJ whole genome shotgun (WGS) entry which is preliminary data.</text>
</comment>
<dbReference type="GO" id="GO:0015288">
    <property type="term" value="F:porin activity"/>
    <property type="evidence" value="ECO:0007669"/>
    <property type="project" value="TreeGrafter"/>
</dbReference>
<keyword evidence="3" id="KW-0812">Transmembrane</keyword>
<dbReference type="GO" id="GO:1990281">
    <property type="term" value="C:efflux pump complex"/>
    <property type="evidence" value="ECO:0007669"/>
    <property type="project" value="TreeGrafter"/>
</dbReference>
<keyword evidence="4" id="KW-0472">Membrane</keyword>
<dbReference type="PANTHER" id="PTHR30026">
    <property type="entry name" value="OUTER MEMBRANE PROTEIN TOLC"/>
    <property type="match status" value="1"/>
</dbReference>
<dbReference type="EMBL" id="JAEHJZ010000029">
    <property type="protein sequence ID" value="MBJ7881392.1"/>
    <property type="molecule type" value="Genomic_DNA"/>
</dbReference>
<protein>
    <submittedName>
        <fullName evidence="6">TolC family protein</fullName>
    </submittedName>
</protein>
<keyword evidence="5" id="KW-0998">Cell outer membrane</keyword>
<reference evidence="6 7" key="1">
    <citation type="submission" date="2020-09" db="EMBL/GenBank/DDBJ databases">
        <title>Draft genome of Gelidibacter salicanalis PAMC21136.</title>
        <authorList>
            <person name="Park H."/>
        </authorList>
    </citation>
    <scope>NUCLEOTIDE SEQUENCE [LARGE SCALE GENOMIC DNA]</scope>
    <source>
        <strain evidence="6 7">PAMC21136</strain>
    </source>
</reference>
<evidence type="ECO:0000256" key="4">
    <source>
        <dbReference type="ARBA" id="ARBA00023136"/>
    </source>
</evidence>